<dbReference type="InterPro" id="IPR005574">
    <property type="entry name" value="Rpb4/RPC9"/>
</dbReference>
<dbReference type="PROSITE" id="PS00108">
    <property type="entry name" value="PROTEIN_KINASE_ST"/>
    <property type="match status" value="1"/>
</dbReference>
<evidence type="ECO:0000256" key="2">
    <source>
        <dbReference type="ARBA" id="ARBA00022527"/>
    </source>
</evidence>
<protein>
    <recommendedName>
        <fullName evidence="11">Protein kinase domain-containing protein</fullName>
    </recommendedName>
</protein>
<evidence type="ECO:0000259" key="11">
    <source>
        <dbReference type="PROSITE" id="PS50011"/>
    </source>
</evidence>
<keyword evidence="2" id="KW-0723">Serine/threonine-protein kinase</keyword>
<keyword evidence="10" id="KW-1133">Transmembrane helix</keyword>
<dbReference type="InterPro" id="IPR011009">
    <property type="entry name" value="Kinase-like_dom_sf"/>
</dbReference>
<dbReference type="Gene3D" id="1.20.1250.40">
    <property type="match status" value="1"/>
</dbReference>
<evidence type="ECO:0000256" key="3">
    <source>
        <dbReference type="ARBA" id="ARBA00022679"/>
    </source>
</evidence>
<name>A0ABX8I0N0_9ASCO</name>
<feature type="compositionally biased region" description="Polar residues" evidence="9">
    <location>
        <begin position="193"/>
        <end position="212"/>
    </location>
</feature>
<evidence type="ECO:0000313" key="13">
    <source>
        <dbReference type="Proteomes" id="UP000825434"/>
    </source>
</evidence>
<feature type="compositionally biased region" description="Polar residues" evidence="9">
    <location>
        <begin position="155"/>
        <end position="184"/>
    </location>
</feature>
<feature type="region of interest" description="Disordered" evidence="9">
    <location>
        <begin position="155"/>
        <end position="266"/>
    </location>
</feature>
<keyword evidence="3" id="KW-0808">Transferase</keyword>
<dbReference type="Pfam" id="PF03874">
    <property type="entry name" value="RNA_pol_Rpb4"/>
    <property type="match status" value="1"/>
</dbReference>
<feature type="binding site" evidence="8">
    <location>
        <position position="542"/>
    </location>
    <ligand>
        <name>ATP</name>
        <dbReference type="ChEBI" id="CHEBI:30616"/>
    </ligand>
</feature>
<comment type="subcellular location">
    <subcellularLocation>
        <location evidence="1">Nucleus</location>
    </subcellularLocation>
</comment>
<keyword evidence="10" id="KW-0472">Membrane</keyword>
<dbReference type="SMART" id="SM00657">
    <property type="entry name" value="RPOL4c"/>
    <property type="match status" value="1"/>
</dbReference>
<keyword evidence="5" id="KW-0418">Kinase</keyword>
<evidence type="ECO:0000256" key="4">
    <source>
        <dbReference type="ARBA" id="ARBA00022741"/>
    </source>
</evidence>
<evidence type="ECO:0000313" key="12">
    <source>
        <dbReference type="EMBL" id="QWU86582.1"/>
    </source>
</evidence>
<evidence type="ECO:0000256" key="9">
    <source>
        <dbReference type="SAM" id="MobiDB-lite"/>
    </source>
</evidence>
<dbReference type="Gene3D" id="3.30.200.20">
    <property type="entry name" value="Phosphorylase Kinase, domain 1"/>
    <property type="match status" value="1"/>
</dbReference>
<dbReference type="InterPro" id="IPR000719">
    <property type="entry name" value="Prot_kinase_dom"/>
</dbReference>
<evidence type="ECO:0000256" key="10">
    <source>
        <dbReference type="SAM" id="Phobius"/>
    </source>
</evidence>
<dbReference type="InterPro" id="IPR017441">
    <property type="entry name" value="Protein_kinase_ATP_BS"/>
</dbReference>
<dbReference type="Pfam" id="PF00069">
    <property type="entry name" value="Pkinase"/>
    <property type="match status" value="1"/>
</dbReference>
<dbReference type="InterPro" id="IPR038324">
    <property type="entry name" value="Rpb4/RPC9_sf"/>
</dbReference>
<dbReference type="PANTHER" id="PTHR24058">
    <property type="entry name" value="DUAL SPECIFICITY PROTEIN KINASE"/>
    <property type="match status" value="1"/>
</dbReference>
<keyword evidence="6 8" id="KW-0067">ATP-binding</keyword>
<dbReference type="Gene3D" id="1.10.510.10">
    <property type="entry name" value="Transferase(Phosphotransferase) domain 1"/>
    <property type="match status" value="1"/>
</dbReference>
<dbReference type="PROSITE" id="PS50011">
    <property type="entry name" value="PROTEIN_KINASE_DOM"/>
    <property type="match status" value="1"/>
</dbReference>
<dbReference type="InterPro" id="IPR006590">
    <property type="entry name" value="RNA_pol_Rpb4/RPC9_core"/>
</dbReference>
<proteinExistence type="predicted"/>
<dbReference type="Pfam" id="PF02466">
    <property type="entry name" value="Tim17"/>
    <property type="match status" value="1"/>
</dbReference>
<evidence type="ECO:0000256" key="7">
    <source>
        <dbReference type="ARBA" id="ARBA00023242"/>
    </source>
</evidence>
<organism evidence="12 13">
    <name type="scientific">Candidozyma haemuli</name>
    <dbReference type="NCBI Taxonomy" id="45357"/>
    <lineage>
        <taxon>Eukaryota</taxon>
        <taxon>Fungi</taxon>
        <taxon>Dikarya</taxon>
        <taxon>Ascomycota</taxon>
        <taxon>Saccharomycotina</taxon>
        <taxon>Pichiomycetes</taxon>
        <taxon>Metschnikowiaceae</taxon>
        <taxon>Candidozyma</taxon>
    </lineage>
</organism>
<gene>
    <name evidence="12" type="ORF">CA3LBN_000800</name>
</gene>
<feature type="domain" description="Protein kinase" evidence="11">
    <location>
        <begin position="513"/>
        <end position="852"/>
    </location>
</feature>
<evidence type="ECO:0000256" key="6">
    <source>
        <dbReference type="ARBA" id="ARBA00022840"/>
    </source>
</evidence>
<dbReference type="SUPFAM" id="SSF56112">
    <property type="entry name" value="Protein kinase-like (PK-like)"/>
    <property type="match status" value="1"/>
</dbReference>
<dbReference type="Proteomes" id="UP000825434">
    <property type="component" value="Chromosome 1"/>
</dbReference>
<evidence type="ECO:0000256" key="1">
    <source>
        <dbReference type="ARBA" id="ARBA00004123"/>
    </source>
</evidence>
<keyword evidence="10" id="KW-0812">Transmembrane</keyword>
<dbReference type="InterPro" id="IPR050494">
    <property type="entry name" value="Ser_Thr_dual-spec_kinase"/>
</dbReference>
<dbReference type="SUPFAM" id="SSF47819">
    <property type="entry name" value="HRDC-like"/>
    <property type="match status" value="1"/>
</dbReference>
<sequence length="1056" mass="118133">MSDHTRDPCPIVIVSDFGGAFAMGAFGGLIWHGIKGFRNSPYGERAYGAFAASRTRAPVVGGNFGVWGGLFSTFDCAVKGARKKEDAWNAIIAGFFTGGALAIRGGWKATRNSAITCACFLGIIEGADQAINLTPMHYAPYCLLQSSIPTSGLLNKAETSGTSKTPFTPPQNCNKLTQQASQDPWPSGGDTFRPQNMNASLGSTPNASSSLGPDSEQPPGFRNPWYSPNQQMAPQLSGPPMGTSMNHSPQQSPQLSLLQQKKQPSFANQLQTTYENAASQQNSQQPIFYPPSRADNPFNHYYTNQEVSLHHMPDRRMSAAVDGPLYNPYGNAMNLQQNASAANAHLYPPNTGQGSLPFAPSMPYNSARRSSVAAGANSYQRTPLHSRYFNGANAPPSASFMGAQPPAAVKTTPKIMKVRSKSDLKPKVHHQPKYRRRSINSIHISPVNALSVYLTESYSMCQPQKFRYSKTSNPKRVLTKPSEPKFNNGYDNVDSDYILYVNDMLGTEEGRKYVVLDILGSGTFGQVVKCQNLNNQSVVAVKVIKSKPAYLNQSLSEVKLLEFLNQNSSSSTFISLLDTFMHKEHLCLVFEILASNLYELIKQNQFNGLNMKLVKSFTKQLLEACAQLKNLQIIHCDLKPENILLCQPDKPDIKVIDFGSACFTRQTIYSYIQSRFYRSPEVILGLPYTESIDMWSLGCIVGELFLGLPMFPGASEYNQIFKITDMLGNPPRHMIEVGRNAMNYFEKCPSSDASGKPSYRLKSHEDYLEFLRQTKGKDEVRRAEQPNKEYFNDRLLKDIILNYKMPSRKMTQMMIDREMHDRHLLVDFLAKVLNFNPLERLTPQEALKHPFRWLNLLNKYLAQSSVMNVSTSALGVRRRKPRSQNIDDEENASLLKLGPEFQLTQITNSGEQEQLIALNLSEARLLIRAALKERKSKQEARQFEEDDEENEREDEIANIELAGPNSNEVTHKTLNYLSTFSRFKNSFSTETVEKLLNDFNSQATEPLHPFELAQLGNLECEDAEEAKSLIPSLANKVSDVQLKTLLTELRKYQTLS</sequence>
<dbReference type="PANTHER" id="PTHR24058:SF17">
    <property type="entry name" value="HOMEODOMAIN INTERACTING PROTEIN KINASE, ISOFORM D"/>
    <property type="match status" value="1"/>
</dbReference>
<evidence type="ECO:0000256" key="8">
    <source>
        <dbReference type="PROSITE-ProRule" id="PRU10141"/>
    </source>
</evidence>
<dbReference type="InterPro" id="IPR010997">
    <property type="entry name" value="HRDC-like_sf"/>
</dbReference>
<accession>A0ABX8I0N0</accession>
<dbReference type="PROSITE" id="PS00107">
    <property type="entry name" value="PROTEIN_KINASE_ATP"/>
    <property type="match status" value="1"/>
</dbReference>
<keyword evidence="4 8" id="KW-0547">Nucleotide-binding</keyword>
<dbReference type="InterPro" id="IPR008271">
    <property type="entry name" value="Ser/Thr_kinase_AS"/>
</dbReference>
<keyword evidence="7" id="KW-0539">Nucleus</keyword>
<dbReference type="SMART" id="SM00220">
    <property type="entry name" value="S_TKc"/>
    <property type="match status" value="1"/>
</dbReference>
<feature type="compositionally biased region" description="Low complexity" evidence="9">
    <location>
        <begin position="248"/>
        <end position="265"/>
    </location>
</feature>
<feature type="transmembrane region" description="Helical" evidence="10">
    <location>
        <begin position="12"/>
        <end position="31"/>
    </location>
</feature>
<reference evidence="12 13" key="1">
    <citation type="submission" date="2021-06" db="EMBL/GenBank/DDBJ databases">
        <title>Candida outbreak in Lebanon.</title>
        <authorList>
            <person name="Finianos M."/>
        </authorList>
    </citation>
    <scope>NUCLEOTIDE SEQUENCE [LARGE SCALE GENOMIC DNA]</scope>
    <source>
        <strain evidence="12">CA3LBN</strain>
    </source>
</reference>
<keyword evidence="13" id="KW-1185">Reference proteome</keyword>
<evidence type="ECO:0000256" key="5">
    <source>
        <dbReference type="ARBA" id="ARBA00022777"/>
    </source>
</evidence>
<dbReference type="EMBL" id="CP076661">
    <property type="protein sequence ID" value="QWU86582.1"/>
    <property type="molecule type" value="Genomic_DNA"/>
</dbReference>